<evidence type="ECO:0000313" key="2">
    <source>
        <dbReference type="EMBL" id="CAL4122290.1"/>
    </source>
</evidence>
<proteinExistence type="predicted"/>
<keyword evidence="1" id="KW-0812">Transmembrane</keyword>
<accession>A0AAV2RB74</accession>
<name>A0AAV2RB74_MEGNR</name>
<dbReference type="AlphaFoldDB" id="A0AAV2RB74"/>
<feature type="transmembrane region" description="Helical" evidence="1">
    <location>
        <begin position="18"/>
        <end position="36"/>
    </location>
</feature>
<protein>
    <submittedName>
        <fullName evidence="2">Uncharacterized protein</fullName>
    </submittedName>
</protein>
<keyword evidence="3" id="KW-1185">Reference proteome</keyword>
<gene>
    <name evidence="2" type="ORF">MNOR_LOCUS23012</name>
</gene>
<reference evidence="2 3" key="1">
    <citation type="submission" date="2024-05" db="EMBL/GenBank/DDBJ databases">
        <authorList>
            <person name="Wallberg A."/>
        </authorList>
    </citation>
    <scope>NUCLEOTIDE SEQUENCE [LARGE SCALE GENOMIC DNA]</scope>
</reference>
<dbReference type="Proteomes" id="UP001497623">
    <property type="component" value="Unassembled WGS sequence"/>
</dbReference>
<evidence type="ECO:0000313" key="3">
    <source>
        <dbReference type="Proteomes" id="UP001497623"/>
    </source>
</evidence>
<organism evidence="2 3">
    <name type="scientific">Meganyctiphanes norvegica</name>
    <name type="common">Northern krill</name>
    <name type="synonym">Thysanopoda norvegica</name>
    <dbReference type="NCBI Taxonomy" id="48144"/>
    <lineage>
        <taxon>Eukaryota</taxon>
        <taxon>Metazoa</taxon>
        <taxon>Ecdysozoa</taxon>
        <taxon>Arthropoda</taxon>
        <taxon>Crustacea</taxon>
        <taxon>Multicrustacea</taxon>
        <taxon>Malacostraca</taxon>
        <taxon>Eumalacostraca</taxon>
        <taxon>Eucarida</taxon>
        <taxon>Euphausiacea</taxon>
        <taxon>Euphausiidae</taxon>
        <taxon>Meganyctiphanes</taxon>
    </lineage>
</organism>
<keyword evidence="1" id="KW-0472">Membrane</keyword>
<sequence length="104" mass="12024">MGITYHFYANNNNARIDIIYYSVKRLYFFSIVYIIYNVALVKLILFFQILAYIYFLLIIVSHISHPADKHTPLGGGISLSVEGFGIGVHSRKYNKIRTYGTVRK</sequence>
<evidence type="ECO:0000256" key="1">
    <source>
        <dbReference type="SAM" id="Phobius"/>
    </source>
</evidence>
<comment type="caution">
    <text evidence="2">The sequence shown here is derived from an EMBL/GenBank/DDBJ whole genome shotgun (WGS) entry which is preliminary data.</text>
</comment>
<keyword evidence="1" id="KW-1133">Transmembrane helix</keyword>
<feature type="transmembrane region" description="Helical" evidence="1">
    <location>
        <begin position="43"/>
        <end position="63"/>
    </location>
</feature>
<dbReference type="EMBL" id="CAXKWB010019859">
    <property type="protein sequence ID" value="CAL4122290.1"/>
    <property type="molecule type" value="Genomic_DNA"/>
</dbReference>